<keyword evidence="2" id="KW-0813">Transport</keyword>
<dbReference type="GO" id="GO:0022857">
    <property type="term" value="F:transmembrane transporter activity"/>
    <property type="evidence" value="ECO:0007669"/>
    <property type="project" value="InterPro"/>
</dbReference>
<evidence type="ECO:0000313" key="9">
    <source>
        <dbReference type="EMBL" id="GLW89648.1"/>
    </source>
</evidence>
<feature type="transmembrane region" description="Helical" evidence="7">
    <location>
        <begin position="306"/>
        <end position="324"/>
    </location>
</feature>
<feature type="transmembrane region" description="Helical" evidence="7">
    <location>
        <begin position="158"/>
        <end position="175"/>
    </location>
</feature>
<evidence type="ECO:0000256" key="4">
    <source>
        <dbReference type="ARBA" id="ARBA00022692"/>
    </source>
</evidence>
<gene>
    <name evidence="9" type="ORF">Aglo03_04640</name>
</gene>
<reference evidence="9" key="1">
    <citation type="submission" date="2023-02" db="EMBL/GenBank/DDBJ databases">
        <title>Actinokineospora globicatena NBRC 15670.</title>
        <authorList>
            <person name="Ichikawa N."/>
            <person name="Sato H."/>
            <person name="Tonouchi N."/>
        </authorList>
    </citation>
    <scope>NUCLEOTIDE SEQUENCE</scope>
    <source>
        <strain evidence="9">NBRC 15670</strain>
    </source>
</reference>
<name>A0A9W6QFT2_9PSEU</name>
<feature type="transmembrane region" description="Helical" evidence="7">
    <location>
        <begin position="114"/>
        <end position="138"/>
    </location>
</feature>
<dbReference type="Pfam" id="PF07690">
    <property type="entry name" value="MFS_1"/>
    <property type="match status" value="1"/>
</dbReference>
<accession>A0A9W6QFT2</accession>
<feature type="transmembrane region" description="Helical" evidence="7">
    <location>
        <begin position="62"/>
        <end position="82"/>
    </location>
</feature>
<keyword evidence="6 7" id="KW-0472">Membrane</keyword>
<keyword evidence="4 7" id="KW-0812">Transmembrane</keyword>
<dbReference type="InterPro" id="IPR011701">
    <property type="entry name" value="MFS"/>
</dbReference>
<dbReference type="GO" id="GO:0005886">
    <property type="term" value="C:plasma membrane"/>
    <property type="evidence" value="ECO:0007669"/>
    <property type="project" value="UniProtKB-SubCell"/>
</dbReference>
<feature type="transmembrane region" description="Helical" evidence="7">
    <location>
        <begin position="399"/>
        <end position="416"/>
    </location>
</feature>
<feature type="transmembrane region" description="Helical" evidence="7">
    <location>
        <begin position="27"/>
        <end position="50"/>
    </location>
</feature>
<dbReference type="Proteomes" id="UP001165042">
    <property type="component" value="Unassembled WGS sequence"/>
</dbReference>
<evidence type="ECO:0000259" key="8">
    <source>
        <dbReference type="PROSITE" id="PS50850"/>
    </source>
</evidence>
<feature type="transmembrane region" description="Helical" evidence="7">
    <location>
        <begin position="370"/>
        <end position="393"/>
    </location>
</feature>
<dbReference type="EMBL" id="BSSD01000001">
    <property type="protein sequence ID" value="GLW89648.1"/>
    <property type="molecule type" value="Genomic_DNA"/>
</dbReference>
<evidence type="ECO:0000256" key="5">
    <source>
        <dbReference type="ARBA" id="ARBA00022989"/>
    </source>
</evidence>
<feature type="transmembrane region" description="Helical" evidence="7">
    <location>
        <begin position="244"/>
        <end position="266"/>
    </location>
</feature>
<evidence type="ECO:0000256" key="6">
    <source>
        <dbReference type="ARBA" id="ARBA00023136"/>
    </source>
</evidence>
<feature type="transmembrane region" description="Helical" evidence="7">
    <location>
        <begin position="330"/>
        <end position="349"/>
    </location>
</feature>
<dbReference type="PANTHER" id="PTHR23517">
    <property type="entry name" value="RESISTANCE PROTEIN MDTM, PUTATIVE-RELATED-RELATED"/>
    <property type="match status" value="1"/>
</dbReference>
<feature type="domain" description="Major facilitator superfamily (MFS) profile" evidence="8">
    <location>
        <begin position="23"/>
        <end position="421"/>
    </location>
</feature>
<dbReference type="InterPro" id="IPR036259">
    <property type="entry name" value="MFS_trans_sf"/>
</dbReference>
<feature type="transmembrane region" description="Helical" evidence="7">
    <location>
        <begin position="181"/>
        <end position="198"/>
    </location>
</feature>
<comment type="caution">
    <text evidence="9">The sequence shown here is derived from an EMBL/GenBank/DDBJ whole genome shotgun (WGS) entry which is preliminary data.</text>
</comment>
<dbReference type="InterPro" id="IPR050171">
    <property type="entry name" value="MFS_Transporters"/>
</dbReference>
<keyword evidence="3" id="KW-1003">Cell membrane</keyword>
<comment type="subcellular location">
    <subcellularLocation>
        <location evidence="1">Cell membrane</location>
        <topology evidence="1">Multi-pass membrane protein</topology>
    </subcellularLocation>
</comment>
<organism evidence="9 10">
    <name type="scientific">Actinokineospora globicatena</name>
    <dbReference type="NCBI Taxonomy" id="103729"/>
    <lineage>
        <taxon>Bacteria</taxon>
        <taxon>Bacillati</taxon>
        <taxon>Actinomycetota</taxon>
        <taxon>Actinomycetes</taxon>
        <taxon>Pseudonocardiales</taxon>
        <taxon>Pseudonocardiaceae</taxon>
        <taxon>Actinokineospora</taxon>
    </lineage>
</organism>
<feature type="transmembrane region" description="Helical" evidence="7">
    <location>
        <begin position="272"/>
        <end position="294"/>
    </location>
</feature>
<keyword evidence="10" id="KW-1185">Reference proteome</keyword>
<evidence type="ECO:0000256" key="7">
    <source>
        <dbReference type="SAM" id="Phobius"/>
    </source>
</evidence>
<dbReference type="Gene3D" id="1.20.1250.20">
    <property type="entry name" value="MFS general substrate transporter like domains"/>
    <property type="match status" value="1"/>
</dbReference>
<dbReference type="RefSeq" id="WP_285607052.1">
    <property type="nucleotide sequence ID" value="NZ_BSSD01000001.1"/>
</dbReference>
<sequence>MPDTTTAGAERPRSRWGLPEVRGHTRFLTAGAIDSLGSGLLFAFQVVYFARTTSMSLLEVGLALTVAQLLAIPAPTLFGPLVDRFGPRAVAAAGNLVAGAGFAAYLVAEDFWHVAVLGLIVQVGVSAYWTSYGALVALASTEDNRTRWFGLMQALRNAGVGLGGAIAAAVVGIGGVNWMHWLLVANAVSYLFAAWLLVSWNPAGADPVVEKASEPAEDEGAEPEPEKAGGYRVVLRDQAFMRLVAVNFVFVLSAMVLSVLLAIYIIETLEGIVWLAGVLLTVNTVLVATTQTVISGWVEKHRSSRMIALAAVLNAGAFGLFAAAGLVPAWAMIPALGLAILVYTLAEIIQSPAVSTLSIELAPPALRGRYLAVFQMLSWNVGGALAPALFTTLLSWGRIWPWVVLVALSLLSTLLVRAPRQPATAAA</sequence>
<proteinExistence type="predicted"/>
<evidence type="ECO:0000256" key="2">
    <source>
        <dbReference type="ARBA" id="ARBA00022448"/>
    </source>
</evidence>
<dbReference type="AlphaFoldDB" id="A0A9W6QFT2"/>
<keyword evidence="5 7" id="KW-1133">Transmembrane helix</keyword>
<protein>
    <submittedName>
        <fullName evidence="9">MFS transporter</fullName>
    </submittedName>
</protein>
<evidence type="ECO:0000256" key="1">
    <source>
        <dbReference type="ARBA" id="ARBA00004651"/>
    </source>
</evidence>
<dbReference type="PANTHER" id="PTHR23517:SF2">
    <property type="entry name" value="MULTIDRUG RESISTANCE PROTEIN MDTH"/>
    <property type="match status" value="1"/>
</dbReference>
<evidence type="ECO:0000313" key="10">
    <source>
        <dbReference type="Proteomes" id="UP001165042"/>
    </source>
</evidence>
<evidence type="ECO:0000256" key="3">
    <source>
        <dbReference type="ARBA" id="ARBA00022475"/>
    </source>
</evidence>
<dbReference type="InterPro" id="IPR020846">
    <property type="entry name" value="MFS_dom"/>
</dbReference>
<dbReference type="SUPFAM" id="SSF103473">
    <property type="entry name" value="MFS general substrate transporter"/>
    <property type="match status" value="1"/>
</dbReference>
<dbReference type="PROSITE" id="PS50850">
    <property type="entry name" value="MFS"/>
    <property type="match status" value="1"/>
</dbReference>